<dbReference type="InterPro" id="IPR000914">
    <property type="entry name" value="SBP_5_dom"/>
</dbReference>
<gene>
    <name evidence="4" type="ORF">HCN52_10400</name>
</gene>
<keyword evidence="2" id="KW-0732">Signal</keyword>
<dbReference type="Gene3D" id="3.10.105.10">
    <property type="entry name" value="Dipeptide-binding Protein, Domain 3"/>
    <property type="match status" value="1"/>
</dbReference>
<protein>
    <submittedName>
        <fullName evidence="4">ABC transporter substrate-binding protein</fullName>
    </submittedName>
</protein>
<evidence type="ECO:0000256" key="1">
    <source>
        <dbReference type="SAM" id="MobiDB-lite"/>
    </source>
</evidence>
<dbReference type="Pfam" id="PF00496">
    <property type="entry name" value="SBP_bac_5"/>
    <property type="match status" value="1"/>
</dbReference>
<dbReference type="SUPFAM" id="SSF53850">
    <property type="entry name" value="Periplasmic binding protein-like II"/>
    <property type="match status" value="1"/>
</dbReference>
<comment type="caution">
    <text evidence="4">The sequence shown here is derived from an EMBL/GenBank/DDBJ whole genome shotgun (WGS) entry which is preliminary data.</text>
</comment>
<evidence type="ECO:0000313" key="5">
    <source>
        <dbReference type="Proteomes" id="UP000727056"/>
    </source>
</evidence>
<name>A0ABX1CB47_9ACTN</name>
<accession>A0ABX1CB47</accession>
<sequence>MRRPRTITRAAALAGAVILTAAACGSSDGDGDGGNGGSNGGNAAEGEYTGGEVRANLNSPQTLIPTDTVESEGGTVVSTVYAGLVDFDIDSGEVVHLVAESIETEDNQTWDITIREGLEFHNGEPVDADAFLRAWNYGAYGDNAQRGSFFFDVIEGYDEMQEEGSEVTELSGLEKTGDLTFTVTLDSPFTTFEVALGHNAFMPMAQACLDDVEACNTEPIGNGPFKMAGPWQHDVEIPLERWEDYTGENSANIDTLTFNIYADQQTAYNDLQAGNLDVLRTTPPELRDEARNQFPDRFIEVPTSQITNLAYPLYDETFADPKVRQALSMAIDRQKIIDNVLLGAFEPADSFIAPVIPGYQEGVCEYCEYDPDRANELWDEVDWPADKKLQLHFHPGAGHDEWVEAVGIEIQNTLGVEFELRNELEWADHLNARDDEEMEGPYRSAWIMSYPSQEYYLKPLYTTNGSSADTGWTNEDFDRLVREGDAASTLEEAQDLYAEAEQILMEEVPSIPLFYGRSSAAYNDTVENVIYNIYETNPSWTDIQVKS</sequence>
<feature type="chain" id="PRO_5046915047" evidence="2">
    <location>
        <begin position="24"/>
        <end position="547"/>
    </location>
</feature>
<evidence type="ECO:0000313" key="4">
    <source>
        <dbReference type="EMBL" id="NJQ15348.1"/>
    </source>
</evidence>
<dbReference type="Gene3D" id="3.40.190.10">
    <property type="entry name" value="Periplasmic binding protein-like II"/>
    <property type="match status" value="1"/>
</dbReference>
<feature type="domain" description="Solute-binding protein family 5" evidence="3">
    <location>
        <begin position="93"/>
        <end position="466"/>
    </location>
</feature>
<dbReference type="CDD" id="cd00995">
    <property type="entry name" value="PBP2_NikA_DppA_OppA_like"/>
    <property type="match status" value="1"/>
</dbReference>
<dbReference type="PROSITE" id="PS51257">
    <property type="entry name" value="PROKAR_LIPOPROTEIN"/>
    <property type="match status" value="1"/>
</dbReference>
<dbReference type="PANTHER" id="PTHR30290:SF83">
    <property type="entry name" value="ABC TRANSPORTER SUBSTRATE-BINDING PROTEIN"/>
    <property type="match status" value="1"/>
</dbReference>
<proteinExistence type="predicted"/>
<dbReference type="Proteomes" id="UP000727056">
    <property type="component" value="Unassembled WGS sequence"/>
</dbReference>
<dbReference type="RefSeq" id="WP_168088122.1">
    <property type="nucleotide sequence ID" value="NZ_BHZH01000142.1"/>
</dbReference>
<dbReference type="EMBL" id="JAAVJC010000067">
    <property type="protein sequence ID" value="NJQ15348.1"/>
    <property type="molecule type" value="Genomic_DNA"/>
</dbReference>
<evidence type="ECO:0000259" key="3">
    <source>
        <dbReference type="Pfam" id="PF00496"/>
    </source>
</evidence>
<dbReference type="PANTHER" id="PTHR30290">
    <property type="entry name" value="PERIPLASMIC BINDING COMPONENT OF ABC TRANSPORTER"/>
    <property type="match status" value="1"/>
</dbReference>
<organism evidence="4 5">
    <name type="scientific">Streptomyces bohaiensis</name>
    <dbReference type="NCBI Taxonomy" id="1431344"/>
    <lineage>
        <taxon>Bacteria</taxon>
        <taxon>Bacillati</taxon>
        <taxon>Actinomycetota</taxon>
        <taxon>Actinomycetes</taxon>
        <taxon>Kitasatosporales</taxon>
        <taxon>Streptomycetaceae</taxon>
        <taxon>Streptomyces</taxon>
    </lineage>
</organism>
<dbReference type="InterPro" id="IPR030678">
    <property type="entry name" value="Peptide/Ni-bd"/>
</dbReference>
<feature type="region of interest" description="Disordered" evidence="1">
    <location>
        <begin position="26"/>
        <end position="48"/>
    </location>
</feature>
<dbReference type="PIRSF" id="PIRSF002741">
    <property type="entry name" value="MppA"/>
    <property type="match status" value="1"/>
</dbReference>
<feature type="signal peptide" evidence="2">
    <location>
        <begin position="1"/>
        <end position="23"/>
    </location>
</feature>
<dbReference type="InterPro" id="IPR039424">
    <property type="entry name" value="SBP_5"/>
</dbReference>
<dbReference type="Gene3D" id="3.90.76.10">
    <property type="entry name" value="Dipeptide-binding Protein, Domain 1"/>
    <property type="match status" value="1"/>
</dbReference>
<reference evidence="4 5" key="1">
    <citation type="submission" date="2020-03" db="EMBL/GenBank/DDBJ databases">
        <title>Draft genome of Streptomyces sp. ventii, isolated from the Axial Seamount in the Pacific Ocean, and resequencing of the two type strains Streptomyces lonarensis strain NCL 716 and Streptomyces bohaiensis strain 11A07.</title>
        <authorList>
            <person name="Loughran R.M."/>
            <person name="Pfannmuller K.M."/>
            <person name="Wasson B.J."/>
            <person name="Deadmond M.C."/>
            <person name="Paddock B.E."/>
            <person name="Koyack M.J."/>
            <person name="Gallegos D.A."/>
            <person name="Mitchell E.A."/>
            <person name="Ushijima B."/>
            <person name="Saw J.H."/>
            <person name="Mcphail K.L."/>
            <person name="Videau P."/>
        </authorList>
    </citation>
    <scope>NUCLEOTIDE SEQUENCE [LARGE SCALE GENOMIC DNA]</scope>
    <source>
        <strain evidence="4 5">11A07</strain>
    </source>
</reference>
<evidence type="ECO:0000256" key="2">
    <source>
        <dbReference type="SAM" id="SignalP"/>
    </source>
</evidence>
<keyword evidence="5" id="KW-1185">Reference proteome</keyword>